<protein>
    <submittedName>
        <fullName evidence="1">Uncharacterized protein</fullName>
    </submittedName>
</protein>
<evidence type="ECO:0000313" key="1">
    <source>
        <dbReference type="EMBL" id="CAH3117914.1"/>
    </source>
</evidence>
<sequence length="128" mass="15441">IFLRRRKRKRLQKRRKTKRFWGRDIFKERKSQDCEYYFRYLRMSPERFEHLLTLVGPLISKKATKMRELISAAERLTLTLRMLASGDDQQSLPFSYSQGRTIVSHIPRETCSTIWMALRDIYLRPPSS</sequence>
<keyword evidence="2" id="KW-1185">Reference proteome</keyword>
<feature type="non-terminal residue" evidence="1">
    <location>
        <position position="128"/>
    </location>
</feature>
<proteinExistence type="predicted"/>
<evidence type="ECO:0000313" key="2">
    <source>
        <dbReference type="Proteomes" id="UP001159428"/>
    </source>
</evidence>
<organism evidence="1 2">
    <name type="scientific">Pocillopora meandrina</name>
    <dbReference type="NCBI Taxonomy" id="46732"/>
    <lineage>
        <taxon>Eukaryota</taxon>
        <taxon>Metazoa</taxon>
        <taxon>Cnidaria</taxon>
        <taxon>Anthozoa</taxon>
        <taxon>Hexacorallia</taxon>
        <taxon>Scleractinia</taxon>
        <taxon>Astrocoeniina</taxon>
        <taxon>Pocilloporidae</taxon>
        <taxon>Pocillopora</taxon>
    </lineage>
</organism>
<dbReference type="Proteomes" id="UP001159428">
    <property type="component" value="Unassembled WGS sequence"/>
</dbReference>
<gene>
    <name evidence="1" type="ORF">PMEA_00007696</name>
</gene>
<reference evidence="1 2" key="1">
    <citation type="submission" date="2022-05" db="EMBL/GenBank/DDBJ databases">
        <authorList>
            <consortium name="Genoscope - CEA"/>
            <person name="William W."/>
        </authorList>
    </citation>
    <scope>NUCLEOTIDE SEQUENCE [LARGE SCALE GENOMIC DNA]</scope>
</reference>
<name>A0AAU9WLA5_9CNID</name>
<accession>A0AAU9WLA5</accession>
<comment type="caution">
    <text evidence="1">The sequence shown here is derived from an EMBL/GenBank/DDBJ whole genome shotgun (WGS) entry which is preliminary data.</text>
</comment>
<dbReference type="AlphaFoldDB" id="A0AAU9WLA5"/>
<dbReference type="EMBL" id="CALNXJ010000016">
    <property type="protein sequence ID" value="CAH3117914.1"/>
    <property type="molecule type" value="Genomic_DNA"/>
</dbReference>
<feature type="non-terminal residue" evidence="1">
    <location>
        <position position="1"/>
    </location>
</feature>